<dbReference type="PANTHER" id="PTHR43205">
    <property type="entry name" value="PROSTAGLANDIN REDUCTASE"/>
    <property type="match status" value="1"/>
</dbReference>
<proteinExistence type="predicted"/>
<dbReference type="Pfam" id="PF00107">
    <property type="entry name" value="ADH_zinc_N"/>
    <property type="match status" value="1"/>
</dbReference>
<dbReference type="Pfam" id="PF16884">
    <property type="entry name" value="ADH_N_2"/>
    <property type="match status" value="1"/>
</dbReference>
<dbReference type="InterPro" id="IPR013149">
    <property type="entry name" value="ADH-like_C"/>
</dbReference>
<organism evidence="3 4">
    <name type="scientific">Tagetes erecta</name>
    <name type="common">African marigold</name>
    <dbReference type="NCBI Taxonomy" id="13708"/>
    <lineage>
        <taxon>Eukaryota</taxon>
        <taxon>Viridiplantae</taxon>
        <taxon>Streptophyta</taxon>
        <taxon>Embryophyta</taxon>
        <taxon>Tracheophyta</taxon>
        <taxon>Spermatophyta</taxon>
        <taxon>Magnoliopsida</taxon>
        <taxon>eudicotyledons</taxon>
        <taxon>Gunneridae</taxon>
        <taxon>Pentapetalae</taxon>
        <taxon>asterids</taxon>
        <taxon>campanulids</taxon>
        <taxon>Asterales</taxon>
        <taxon>Asteraceae</taxon>
        <taxon>Asteroideae</taxon>
        <taxon>Heliantheae alliance</taxon>
        <taxon>Tageteae</taxon>
        <taxon>Tagetes</taxon>
    </lineage>
</organism>
<dbReference type="Proteomes" id="UP001229421">
    <property type="component" value="Unassembled WGS sequence"/>
</dbReference>
<name>A0AAD8K9F1_TARER</name>
<reference evidence="3" key="1">
    <citation type="journal article" date="2023" name="bioRxiv">
        <title>Improved chromosome-level genome assembly for marigold (Tagetes erecta).</title>
        <authorList>
            <person name="Jiang F."/>
            <person name="Yuan L."/>
            <person name="Wang S."/>
            <person name="Wang H."/>
            <person name="Xu D."/>
            <person name="Wang A."/>
            <person name="Fan W."/>
        </authorList>
    </citation>
    <scope>NUCLEOTIDE SEQUENCE</scope>
    <source>
        <strain evidence="3">WSJ</strain>
        <tissue evidence="3">Leaf</tissue>
    </source>
</reference>
<protein>
    <recommendedName>
        <fullName evidence="2">Enoyl reductase (ER) domain-containing protein</fullName>
    </recommendedName>
</protein>
<dbReference type="InterPro" id="IPR036291">
    <property type="entry name" value="NAD(P)-bd_dom_sf"/>
</dbReference>
<dbReference type="InterPro" id="IPR020843">
    <property type="entry name" value="ER"/>
</dbReference>
<dbReference type="PANTHER" id="PTHR43205:SF85">
    <property type="entry name" value="OXIDOREDUCTASE"/>
    <property type="match status" value="1"/>
</dbReference>
<dbReference type="SMART" id="SM00829">
    <property type="entry name" value="PKS_ER"/>
    <property type="match status" value="1"/>
</dbReference>
<dbReference type="Gene3D" id="3.40.50.720">
    <property type="entry name" value="NAD(P)-binding Rossmann-like Domain"/>
    <property type="match status" value="1"/>
</dbReference>
<feature type="domain" description="Enoyl reductase (ER)" evidence="2">
    <location>
        <begin position="61"/>
        <end position="382"/>
    </location>
</feature>
<evidence type="ECO:0000256" key="1">
    <source>
        <dbReference type="ARBA" id="ARBA00023002"/>
    </source>
</evidence>
<dbReference type="InterPro" id="IPR041694">
    <property type="entry name" value="ADH_N_2"/>
</dbReference>
<accession>A0AAD8K9F1</accession>
<keyword evidence="4" id="KW-1185">Reference proteome</keyword>
<gene>
    <name evidence="3" type="ORF">QVD17_27643</name>
</gene>
<dbReference type="Gene3D" id="3.90.180.10">
    <property type="entry name" value="Medium-chain alcohol dehydrogenases, catalytic domain"/>
    <property type="match status" value="1"/>
</dbReference>
<dbReference type="SUPFAM" id="SSF51735">
    <property type="entry name" value="NAD(P)-binding Rossmann-fold domains"/>
    <property type="match status" value="1"/>
</dbReference>
<dbReference type="EMBL" id="JAUHHV010000007">
    <property type="protein sequence ID" value="KAK1418498.1"/>
    <property type="molecule type" value="Genomic_DNA"/>
</dbReference>
<dbReference type="GO" id="GO:0016628">
    <property type="term" value="F:oxidoreductase activity, acting on the CH-CH group of donors, NAD or NADP as acceptor"/>
    <property type="evidence" value="ECO:0007669"/>
    <property type="project" value="InterPro"/>
</dbReference>
<sequence>MFREGFRENHEALELDDCLKLHHFFSFKVTSTFNHSTYILATMEVTNKYIVIKAQIDGKPQENDFEVKTQPFSLSVKPGSNDIIIKNLYVSIDPYQINRMKTVSSSQKASEFAVGISPGEAIDAYGVGRVVASDNPKFEKDDYVVGLISWGEYSISQGFILNKLDPMGFPLTYHVGLLGLSGLTAYSGLFEICKPKKGEKVFVSAASGSVGNLVGQYAKLFGCYVVGCAGSPNKVKLLKEKLGFDEVFNYKEESDLNSTLQRYFPDGIDIYFDNVGGEMLEAAVSNMNSHGRVALCGIISEYTNVIKRATPDLLNVIYKRITIQGFLAGDYLHLFPEFVTTTVDHLQTGKIHVLEDVSVGLESIPSAFVGLFRGDNVGKKIVQVSED</sequence>
<dbReference type="FunFam" id="3.40.50.720:FF:000121">
    <property type="entry name" value="Prostaglandin reductase 2"/>
    <property type="match status" value="1"/>
</dbReference>
<evidence type="ECO:0000313" key="3">
    <source>
        <dbReference type="EMBL" id="KAK1418498.1"/>
    </source>
</evidence>
<dbReference type="SUPFAM" id="SSF50129">
    <property type="entry name" value="GroES-like"/>
    <property type="match status" value="1"/>
</dbReference>
<dbReference type="InterPro" id="IPR011032">
    <property type="entry name" value="GroES-like_sf"/>
</dbReference>
<dbReference type="AlphaFoldDB" id="A0AAD8K9F1"/>
<keyword evidence="1" id="KW-0560">Oxidoreductase</keyword>
<evidence type="ECO:0000259" key="2">
    <source>
        <dbReference type="SMART" id="SM00829"/>
    </source>
</evidence>
<dbReference type="InterPro" id="IPR045010">
    <property type="entry name" value="MDR_fam"/>
</dbReference>
<comment type="caution">
    <text evidence="3">The sequence shown here is derived from an EMBL/GenBank/DDBJ whole genome shotgun (WGS) entry which is preliminary data.</text>
</comment>
<evidence type="ECO:0000313" key="4">
    <source>
        <dbReference type="Proteomes" id="UP001229421"/>
    </source>
</evidence>